<accession>A0A1N1VII0</accession>
<dbReference type="GO" id="GO:0004806">
    <property type="term" value="F:triacylglycerol lipase activity"/>
    <property type="evidence" value="ECO:0007669"/>
    <property type="project" value="InterPro"/>
</dbReference>
<gene>
    <name evidence="2" type="ORF">SAMEA2070301_05449</name>
    <name evidence="3" type="ORF">SAMEA2152244_05068</name>
</gene>
<dbReference type="Gene3D" id="3.40.50.1820">
    <property type="entry name" value="alpha/beta hydrolase"/>
    <property type="match status" value="1"/>
</dbReference>
<comment type="caution">
    <text evidence="2">The sequence shown here is derived from an EMBL/GenBank/DDBJ whole genome shotgun (WGS) entry which is preliminary data.</text>
</comment>
<dbReference type="Proteomes" id="UP000184831">
    <property type="component" value="Unassembled WGS sequence"/>
</dbReference>
<dbReference type="Gene3D" id="1.10.260.130">
    <property type="match status" value="1"/>
</dbReference>
<protein>
    <submittedName>
        <fullName evidence="2">Inactive lipase</fullName>
    </submittedName>
</protein>
<dbReference type="EMBL" id="FSQE01000019">
    <property type="protein sequence ID" value="SIN52760.1"/>
    <property type="molecule type" value="Genomic_DNA"/>
</dbReference>
<organism evidence="2 5">
    <name type="scientific">Mycobacteroides abscessus subsp. abscessus</name>
    <dbReference type="NCBI Taxonomy" id="1185650"/>
    <lineage>
        <taxon>Bacteria</taxon>
        <taxon>Bacillati</taxon>
        <taxon>Actinomycetota</taxon>
        <taxon>Actinomycetes</taxon>
        <taxon>Mycobacteriales</taxon>
        <taxon>Mycobacteriaceae</taxon>
        <taxon>Mycobacteroides</taxon>
        <taxon>Mycobacteroides abscessus</taxon>
    </lineage>
</organism>
<dbReference type="PIRSF" id="PIRSF029171">
    <property type="entry name" value="Esterase_LipA"/>
    <property type="match status" value="1"/>
</dbReference>
<dbReference type="Pfam" id="PF03583">
    <property type="entry name" value="LIP"/>
    <property type="match status" value="1"/>
</dbReference>
<dbReference type="AlphaFoldDB" id="A0A1N1VII0"/>
<dbReference type="InterPro" id="IPR005152">
    <property type="entry name" value="Lipase_secreted"/>
</dbReference>
<evidence type="ECO:0000313" key="5">
    <source>
        <dbReference type="Proteomes" id="UP000185210"/>
    </source>
</evidence>
<dbReference type="InterPro" id="IPR029058">
    <property type="entry name" value="AB_hydrolase_fold"/>
</dbReference>
<dbReference type="PANTHER" id="PTHR34853:SF1">
    <property type="entry name" value="LIPASE 5"/>
    <property type="match status" value="1"/>
</dbReference>
<sequence>MSDTPAITRRDRDRFYEPPHLDDGGAPGDLLRAAPMTARLLPGLAMSARAWRVLYRSTDAAGSPIAVSGVILVPNTANPASPRPLLGFAPGTQGLARSAAALSRQLEVGLEYEAWFLAAAVRRGWVVAVTDYPGLGTPGLHPYVVGKTNGRAVLDIMRAARNLPQTGLRADCATGIYGYSEGGNSAGWAAQLEPGYAPDVRLRAVAVGAAPVDFPELVTDLDGGLFSFLLLYAGLGLNSAYPDLRFHDYLNRGGRLAAAVLRRTHILAAIVLGLILPKRRGRYLSADPFVEPDWAAQLRDNSLGYLAPAAPVLVGIGRQDQVIPYRQAQLLLRRWTALGANVREHPIRFGEHLTAAPQFAKAGFAFLAEHLSNPETRAPVQERQAG</sequence>
<reference evidence="4 5" key="1">
    <citation type="submission" date="2016-11" db="EMBL/GenBank/DDBJ databases">
        <authorList>
            <consortium name="Pathogen Informatics"/>
        </authorList>
    </citation>
    <scope>NUCLEOTIDE SEQUENCE [LARGE SCALE GENOMIC DNA]</scope>
    <source>
        <strain evidence="2 5">104</strain>
        <strain evidence="3 4">696</strain>
    </source>
</reference>
<name>A0A1N1VII0_9MYCO</name>
<dbReference type="RefSeq" id="WP_005079507.1">
    <property type="nucleotide sequence ID" value="NZ_AP028613.1"/>
</dbReference>
<feature type="region of interest" description="Disordered" evidence="1">
    <location>
        <begin position="1"/>
        <end position="28"/>
    </location>
</feature>
<dbReference type="PANTHER" id="PTHR34853">
    <property type="match status" value="1"/>
</dbReference>
<dbReference type="SUPFAM" id="SSF53474">
    <property type="entry name" value="alpha/beta-Hydrolases"/>
    <property type="match status" value="1"/>
</dbReference>
<dbReference type="GO" id="GO:0016042">
    <property type="term" value="P:lipid catabolic process"/>
    <property type="evidence" value="ECO:0007669"/>
    <property type="project" value="InterPro"/>
</dbReference>
<evidence type="ECO:0000256" key="1">
    <source>
        <dbReference type="SAM" id="MobiDB-lite"/>
    </source>
</evidence>
<evidence type="ECO:0000313" key="3">
    <source>
        <dbReference type="EMBL" id="SIN52760.1"/>
    </source>
</evidence>
<evidence type="ECO:0000313" key="2">
    <source>
        <dbReference type="EMBL" id="SIC16914.1"/>
    </source>
</evidence>
<dbReference type="Proteomes" id="UP000185210">
    <property type="component" value="Unassembled WGS sequence"/>
</dbReference>
<evidence type="ECO:0000313" key="4">
    <source>
        <dbReference type="Proteomes" id="UP000184831"/>
    </source>
</evidence>
<proteinExistence type="predicted"/>
<dbReference type="GeneID" id="93379474"/>
<dbReference type="EMBL" id="FSHM01000014">
    <property type="protein sequence ID" value="SIC16914.1"/>
    <property type="molecule type" value="Genomic_DNA"/>
</dbReference>
<feature type="compositionally biased region" description="Basic and acidic residues" evidence="1">
    <location>
        <begin position="8"/>
        <end position="23"/>
    </location>
</feature>